<feature type="repeat" description="PPR" evidence="2">
    <location>
        <begin position="295"/>
        <end position="325"/>
    </location>
</feature>
<dbReference type="NCBIfam" id="TIGR00756">
    <property type="entry name" value="PPR"/>
    <property type="match status" value="1"/>
</dbReference>
<gene>
    <name evidence="3" type="ORF">SELMODRAFT_134779</name>
</gene>
<dbReference type="EMBL" id="GL377694">
    <property type="protein sequence ID" value="EFJ06764.1"/>
    <property type="molecule type" value="Genomic_DNA"/>
</dbReference>
<evidence type="ECO:0000256" key="1">
    <source>
        <dbReference type="ARBA" id="ARBA00022737"/>
    </source>
</evidence>
<dbReference type="InParanoid" id="D8T946"/>
<dbReference type="HOGENOM" id="CLU_002706_0_1_1"/>
<dbReference type="Proteomes" id="UP000001514">
    <property type="component" value="Unassembled WGS sequence"/>
</dbReference>
<feature type="repeat" description="PPR" evidence="2">
    <location>
        <begin position="100"/>
        <end position="134"/>
    </location>
</feature>
<name>D8T946_SELML</name>
<dbReference type="Pfam" id="PF13041">
    <property type="entry name" value="PPR_2"/>
    <property type="match status" value="2"/>
</dbReference>
<reference evidence="3 4" key="1">
    <citation type="journal article" date="2011" name="Science">
        <title>The Selaginella genome identifies genetic changes associated with the evolution of vascular plants.</title>
        <authorList>
            <person name="Banks J.A."/>
            <person name="Nishiyama T."/>
            <person name="Hasebe M."/>
            <person name="Bowman J.L."/>
            <person name="Gribskov M."/>
            <person name="dePamphilis C."/>
            <person name="Albert V.A."/>
            <person name="Aono N."/>
            <person name="Aoyama T."/>
            <person name="Ambrose B.A."/>
            <person name="Ashton N.W."/>
            <person name="Axtell M.J."/>
            <person name="Barker E."/>
            <person name="Barker M.S."/>
            <person name="Bennetzen J.L."/>
            <person name="Bonawitz N.D."/>
            <person name="Chapple C."/>
            <person name="Cheng C."/>
            <person name="Correa L.G."/>
            <person name="Dacre M."/>
            <person name="DeBarry J."/>
            <person name="Dreyer I."/>
            <person name="Elias M."/>
            <person name="Engstrom E.M."/>
            <person name="Estelle M."/>
            <person name="Feng L."/>
            <person name="Finet C."/>
            <person name="Floyd S.K."/>
            <person name="Frommer W.B."/>
            <person name="Fujita T."/>
            <person name="Gramzow L."/>
            <person name="Gutensohn M."/>
            <person name="Harholt J."/>
            <person name="Hattori M."/>
            <person name="Heyl A."/>
            <person name="Hirai T."/>
            <person name="Hiwatashi Y."/>
            <person name="Ishikawa M."/>
            <person name="Iwata M."/>
            <person name="Karol K.G."/>
            <person name="Koehler B."/>
            <person name="Kolukisaoglu U."/>
            <person name="Kubo M."/>
            <person name="Kurata T."/>
            <person name="Lalonde S."/>
            <person name="Li K."/>
            <person name="Li Y."/>
            <person name="Litt A."/>
            <person name="Lyons E."/>
            <person name="Manning G."/>
            <person name="Maruyama T."/>
            <person name="Michael T.P."/>
            <person name="Mikami K."/>
            <person name="Miyazaki S."/>
            <person name="Morinaga S."/>
            <person name="Murata T."/>
            <person name="Mueller-Roeber B."/>
            <person name="Nelson D.R."/>
            <person name="Obara M."/>
            <person name="Oguri Y."/>
            <person name="Olmstead R.G."/>
            <person name="Onodera N."/>
            <person name="Petersen B.L."/>
            <person name="Pils B."/>
            <person name="Prigge M."/>
            <person name="Rensing S.A."/>
            <person name="Riano-Pachon D.M."/>
            <person name="Roberts A.W."/>
            <person name="Sato Y."/>
            <person name="Scheller H.V."/>
            <person name="Schulz B."/>
            <person name="Schulz C."/>
            <person name="Shakirov E.V."/>
            <person name="Shibagaki N."/>
            <person name="Shinohara N."/>
            <person name="Shippen D.E."/>
            <person name="Soerensen I."/>
            <person name="Sotooka R."/>
            <person name="Sugimoto N."/>
            <person name="Sugita M."/>
            <person name="Sumikawa N."/>
            <person name="Tanurdzic M."/>
            <person name="Theissen G."/>
            <person name="Ulvskov P."/>
            <person name="Wakazuki S."/>
            <person name="Weng J.K."/>
            <person name="Willats W.W."/>
            <person name="Wipf D."/>
            <person name="Wolf P.G."/>
            <person name="Yang L."/>
            <person name="Zimmer A.D."/>
            <person name="Zhu Q."/>
            <person name="Mitros T."/>
            <person name="Hellsten U."/>
            <person name="Loque D."/>
            <person name="Otillar R."/>
            <person name="Salamov A."/>
            <person name="Schmutz J."/>
            <person name="Shapiro H."/>
            <person name="Lindquist E."/>
            <person name="Lucas S."/>
            <person name="Rokhsar D."/>
            <person name="Grigoriev I.V."/>
        </authorList>
    </citation>
    <scope>NUCLEOTIDE SEQUENCE [LARGE SCALE GENOMIC DNA]</scope>
</reference>
<protein>
    <recommendedName>
        <fullName evidence="5">Pentacotripeptide-repeat region of PRORP domain-containing protein</fullName>
    </recommendedName>
</protein>
<dbReference type="Gramene" id="EFJ06764">
    <property type="protein sequence ID" value="EFJ06764"/>
    <property type="gene ID" value="SELMODRAFT_134779"/>
</dbReference>
<dbReference type="AlphaFoldDB" id="D8T946"/>
<feature type="repeat" description="PPR" evidence="2">
    <location>
        <begin position="400"/>
        <end position="434"/>
    </location>
</feature>
<keyword evidence="4" id="KW-1185">Reference proteome</keyword>
<evidence type="ECO:0008006" key="5">
    <source>
        <dbReference type="Google" id="ProtNLM"/>
    </source>
</evidence>
<keyword evidence="1" id="KW-0677">Repeat</keyword>
<dbReference type="eggNOG" id="KOG4197">
    <property type="taxonomic scope" value="Eukaryota"/>
</dbReference>
<dbReference type="GO" id="GO:0003723">
    <property type="term" value="F:RNA binding"/>
    <property type="evidence" value="ECO:0007669"/>
    <property type="project" value="InterPro"/>
</dbReference>
<dbReference type="GO" id="GO:0009451">
    <property type="term" value="P:RNA modification"/>
    <property type="evidence" value="ECO:0007669"/>
    <property type="project" value="InterPro"/>
</dbReference>
<dbReference type="InterPro" id="IPR002885">
    <property type="entry name" value="PPR_rpt"/>
</dbReference>
<organism evidence="4">
    <name type="scientific">Selaginella moellendorffii</name>
    <name type="common">Spikemoss</name>
    <dbReference type="NCBI Taxonomy" id="88036"/>
    <lineage>
        <taxon>Eukaryota</taxon>
        <taxon>Viridiplantae</taxon>
        <taxon>Streptophyta</taxon>
        <taxon>Embryophyta</taxon>
        <taxon>Tracheophyta</taxon>
        <taxon>Lycopodiopsida</taxon>
        <taxon>Selaginellales</taxon>
        <taxon>Selaginellaceae</taxon>
        <taxon>Selaginella</taxon>
    </lineage>
</organism>
<evidence type="ECO:0000256" key="2">
    <source>
        <dbReference type="PROSITE-ProRule" id="PRU00708"/>
    </source>
</evidence>
<dbReference type="Pfam" id="PF01535">
    <property type="entry name" value="PPR"/>
    <property type="match status" value="6"/>
</dbReference>
<dbReference type="InterPro" id="IPR011990">
    <property type="entry name" value="TPR-like_helical_dom_sf"/>
</dbReference>
<feature type="repeat" description="PPR" evidence="2">
    <location>
        <begin position="326"/>
        <end position="360"/>
    </location>
</feature>
<sequence>MLWENYASALRWCAKTRSLAQGKRIHWALIEELGDHPGALLGNLLIGMYGRCGCLGEAREAFERLSERDGSSWDAMLGAYAQNGDVGGARRCFETMPTRSSGSWRGLLWALARSGRGGEAMEMLSRMDQEGVEIQLAALAAAVSACKNLQQGIAIHEEIATRGVEWEAILATALINMFVKASQIHESWSYFQKMPSRSVVSWNAIIAAFTLTGHPCQALKCFGEMDLDGVEMDSITFVCVMDACSIVGELDRAREIFASIARRDALCWDAMVRSLAHARELGLALAALERMPYNDLYAWNAVVAAHAQAGLVRQAEELFAAMQYRNAVSWNTMIAGYAQNGHHCRALHLFRSMDLEGVPPTKISFISSIDSCGEVAVAAVGAAAGPLLHAEIAGKSFEWDVGVATAVISMYGKLGLLDRSLAVFHGMPRRTVVPYNATAAALAENGRSRDALHFLHTMLLDAVTPSDVSFLIAIAACSHAGLYEDGLERSAGMSQDHGLDPSFDHYLCVVDLLGRAGQLGDAEELLCVMPYEPDVVAWTALLAASVNHCDVHRAVRAAGRVLELKHDPAAYSLLLNICSPRLETNCQHNLDFSIVTYLYSGERYKQ</sequence>
<evidence type="ECO:0000313" key="4">
    <source>
        <dbReference type="Proteomes" id="UP000001514"/>
    </source>
</evidence>
<dbReference type="InterPro" id="IPR046960">
    <property type="entry name" value="PPR_At4g14850-like_plant"/>
</dbReference>
<feature type="repeat" description="PPR" evidence="2">
    <location>
        <begin position="198"/>
        <end position="232"/>
    </location>
</feature>
<dbReference type="PANTHER" id="PTHR47926">
    <property type="entry name" value="PENTATRICOPEPTIDE REPEAT-CONTAINING PROTEIN"/>
    <property type="match status" value="1"/>
</dbReference>
<dbReference type="KEGG" id="smo:SELMODRAFT_134779"/>
<proteinExistence type="predicted"/>
<accession>D8T946</accession>
<dbReference type="GO" id="GO:0048731">
    <property type="term" value="P:system development"/>
    <property type="evidence" value="ECO:0007669"/>
    <property type="project" value="UniProtKB-ARBA"/>
</dbReference>
<evidence type="ECO:0000313" key="3">
    <source>
        <dbReference type="EMBL" id="EFJ06764.1"/>
    </source>
</evidence>
<dbReference type="Gene3D" id="1.25.40.10">
    <property type="entry name" value="Tetratricopeptide repeat domain"/>
    <property type="match status" value="5"/>
</dbReference>
<dbReference type="FunFam" id="1.25.40.10:FF:000158">
    <property type="entry name" value="pentatricopeptide repeat-containing protein At2g33680"/>
    <property type="match status" value="1"/>
</dbReference>
<dbReference type="PANTHER" id="PTHR47926:SF533">
    <property type="entry name" value="DYW DOMAIN-CONTAINING PROTEIN"/>
    <property type="match status" value="1"/>
</dbReference>
<dbReference type="PROSITE" id="PS51375">
    <property type="entry name" value="PPR"/>
    <property type="match status" value="5"/>
</dbReference>